<dbReference type="AlphaFoldDB" id="A0A7G2CIG9"/>
<gene>
    <name evidence="1" type="ORF">ADEAN_000715700</name>
</gene>
<dbReference type="VEuPathDB" id="TriTrypDB:ADEAN_000715700"/>
<organism evidence="1 2">
    <name type="scientific">Angomonas deanei</name>
    <dbReference type="NCBI Taxonomy" id="59799"/>
    <lineage>
        <taxon>Eukaryota</taxon>
        <taxon>Discoba</taxon>
        <taxon>Euglenozoa</taxon>
        <taxon>Kinetoplastea</taxon>
        <taxon>Metakinetoplastina</taxon>
        <taxon>Trypanosomatida</taxon>
        <taxon>Trypanosomatidae</taxon>
        <taxon>Strigomonadinae</taxon>
        <taxon>Angomonas</taxon>
    </lineage>
</organism>
<evidence type="ECO:0000313" key="1">
    <source>
        <dbReference type="EMBL" id="CAD2219648.1"/>
    </source>
</evidence>
<proteinExistence type="predicted"/>
<keyword evidence="2" id="KW-1185">Reference proteome</keyword>
<protein>
    <submittedName>
        <fullName evidence="1">Uncharacterized protein</fullName>
    </submittedName>
</protein>
<reference evidence="1 2" key="1">
    <citation type="submission" date="2020-08" db="EMBL/GenBank/DDBJ databases">
        <authorList>
            <person name="Newling K."/>
            <person name="Davey J."/>
            <person name="Forrester S."/>
        </authorList>
    </citation>
    <scope>NUCLEOTIDE SEQUENCE [LARGE SCALE GENOMIC DNA]</scope>
    <source>
        <strain evidence="2">Crithidia deanei Carvalho (ATCC PRA-265)</strain>
    </source>
</reference>
<name>A0A7G2CIG9_9TRYP</name>
<dbReference type="EMBL" id="LR877158">
    <property type="protein sequence ID" value="CAD2219648.1"/>
    <property type="molecule type" value="Genomic_DNA"/>
</dbReference>
<sequence>MPAESSPCEIESTLWRECLKQFDYGPDRPKNACEGQRNKYYGCIKTWTKETQQREYSYKDYELSEECSHEADRLHQCMMINMFEVSRCQNEMTLLKRCGAKHHPEIQKALTGDVALHNLENSVDASTGWRRLWYKAIGKL</sequence>
<dbReference type="Gene3D" id="1.10.287.1130">
    <property type="entry name" value="CytochromE C oxidase copper chaperone"/>
    <property type="match status" value="1"/>
</dbReference>
<dbReference type="Proteomes" id="UP000515908">
    <property type="component" value="Chromosome 14"/>
</dbReference>
<dbReference type="SUPFAM" id="SSF47072">
    <property type="entry name" value="Cysteine alpha-hairpin motif"/>
    <property type="match status" value="1"/>
</dbReference>
<dbReference type="InterPro" id="IPR009069">
    <property type="entry name" value="Cys_alpha_HP_mot_SF"/>
</dbReference>
<accession>A0A7G2CIG9</accession>
<dbReference type="OrthoDB" id="13601at2759"/>
<evidence type="ECO:0000313" key="2">
    <source>
        <dbReference type="Proteomes" id="UP000515908"/>
    </source>
</evidence>